<proteinExistence type="predicted"/>
<evidence type="ECO:0000313" key="1">
    <source>
        <dbReference type="EMBL" id="KAJ9090491.1"/>
    </source>
</evidence>
<sequence>MFAPLAAFLLASASAQGYYPAKSQQPVYYPNHHRPPTSNWQPNVYVQPNCIQRSPASYQERKAKLQVAENLLSFKMLQEKQRLDQTWQLINRFQANLNQKLYPTQYYYA</sequence>
<dbReference type="Proteomes" id="UP001165960">
    <property type="component" value="Unassembled WGS sequence"/>
</dbReference>
<reference evidence="1" key="1">
    <citation type="submission" date="2022-04" db="EMBL/GenBank/DDBJ databases">
        <title>Genome of the entomopathogenic fungus Entomophthora muscae.</title>
        <authorList>
            <person name="Elya C."/>
            <person name="Lovett B.R."/>
            <person name="Lee E."/>
            <person name="Macias A.M."/>
            <person name="Hajek A.E."/>
            <person name="De Bivort B.L."/>
            <person name="Kasson M.T."/>
            <person name="De Fine Licht H.H."/>
            <person name="Stajich J.E."/>
        </authorList>
    </citation>
    <scope>NUCLEOTIDE SEQUENCE</scope>
    <source>
        <strain evidence="1">Berkeley</strain>
    </source>
</reference>
<dbReference type="EMBL" id="QTSX02000004">
    <property type="protein sequence ID" value="KAJ9090491.1"/>
    <property type="molecule type" value="Genomic_DNA"/>
</dbReference>
<keyword evidence="2" id="KW-1185">Reference proteome</keyword>
<organism evidence="1 2">
    <name type="scientific">Entomophthora muscae</name>
    <dbReference type="NCBI Taxonomy" id="34485"/>
    <lineage>
        <taxon>Eukaryota</taxon>
        <taxon>Fungi</taxon>
        <taxon>Fungi incertae sedis</taxon>
        <taxon>Zoopagomycota</taxon>
        <taxon>Entomophthoromycotina</taxon>
        <taxon>Entomophthoromycetes</taxon>
        <taxon>Entomophthorales</taxon>
        <taxon>Entomophthoraceae</taxon>
        <taxon>Entomophthora</taxon>
    </lineage>
</organism>
<accession>A0ACC2UVG3</accession>
<evidence type="ECO:0000313" key="2">
    <source>
        <dbReference type="Proteomes" id="UP001165960"/>
    </source>
</evidence>
<comment type="caution">
    <text evidence="1">The sequence shown here is derived from an EMBL/GenBank/DDBJ whole genome shotgun (WGS) entry which is preliminary data.</text>
</comment>
<protein>
    <submittedName>
        <fullName evidence="1">Uncharacterized protein</fullName>
    </submittedName>
</protein>
<name>A0ACC2UVG3_9FUNG</name>
<gene>
    <name evidence="1" type="ORF">DSO57_1001949</name>
</gene>